<dbReference type="SUPFAM" id="SSF52141">
    <property type="entry name" value="Uracil-DNA glycosylase-like"/>
    <property type="match status" value="1"/>
</dbReference>
<dbReference type="CDD" id="cd10028">
    <property type="entry name" value="UDG-F2_TDG_MUG"/>
    <property type="match status" value="1"/>
</dbReference>
<keyword evidence="1" id="KW-0227">DNA damage</keyword>
<dbReference type="GO" id="GO:0004844">
    <property type="term" value="F:uracil DNA N-glycosylase activity"/>
    <property type="evidence" value="ECO:0007669"/>
    <property type="project" value="TreeGrafter"/>
</dbReference>
<dbReference type="GO" id="GO:0006285">
    <property type="term" value="P:base-excision repair, AP site formation"/>
    <property type="evidence" value="ECO:0007669"/>
    <property type="project" value="InterPro"/>
</dbReference>
<dbReference type="NCBIfam" id="NF007570">
    <property type="entry name" value="PRK10201.1"/>
    <property type="match status" value="1"/>
</dbReference>
<dbReference type="SMART" id="SM00987">
    <property type="entry name" value="UreE_C"/>
    <property type="match status" value="1"/>
</dbReference>
<dbReference type="GO" id="GO:0008263">
    <property type="term" value="F:pyrimidine-specific mismatch base pair DNA N-glycosylase activity"/>
    <property type="evidence" value="ECO:0007669"/>
    <property type="project" value="TreeGrafter"/>
</dbReference>
<dbReference type="PANTHER" id="PTHR12159">
    <property type="entry name" value="G/T AND G/U MISMATCH-SPECIFIC DNA GLYCOSYLASE"/>
    <property type="match status" value="1"/>
</dbReference>
<evidence type="ECO:0000256" key="2">
    <source>
        <dbReference type="ARBA" id="ARBA00022801"/>
    </source>
</evidence>
<dbReference type="AlphaFoldDB" id="A0A6V8L9E6"/>
<evidence type="ECO:0000256" key="1">
    <source>
        <dbReference type="ARBA" id="ARBA00022763"/>
    </source>
</evidence>
<reference evidence="5 6" key="2">
    <citation type="submission" date="2020-03" db="EMBL/GenBank/DDBJ databases">
        <authorList>
            <person name="Ichikawa N."/>
            <person name="Kimura A."/>
            <person name="Kitahashi Y."/>
            <person name="Uohara A."/>
        </authorList>
    </citation>
    <scope>NUCLEOTIDE SEQUENCE [LARGE SCALE GENOMIC DNA]</scope>
    <source>
        <strain evidence="5 6">NBRC 108638</strain>
    </source>
</reference>
<dbReference type="Proteomes" id="UP000482960">
    <property type="component" value="Unassembled WGS sequence"/>
</dbReference>
<protein>
    <submittedName>
        <fullName evidence="5">Mismatch-specific DNA-glycosylase</fullName>
    </submittedName>
</protein>
<organism evidence="5 6">
    <name type="scientific">Phytohabitans rumicis</name>
    <dbReference type="NCBI Taxonomy" id="1076125"/>
    <lineage>
        <taxon>Bacteria</taxon>
        <taxon>Bacillati</taxon>
        <taxon>Actinomycetota</taxon>
        <taxon>Actinomycetes</taxon>
        <taxon>Micromonosporales</taxon>
        <taxon>Micromonosporaceae</taxon>
    </lineage>
</organism>
<dbReference type="RefSeq" id="WP_173079691.1">
    <property type="nucleotide sequence ID" value="NZ_BAABJB010000005.1"/>
</dbReference>
<reference evidence="5 6" key="1">
    <citation type="submission" date="2020-03" db="EMBL/GenBank/DDBJ databases">
        <title>Whole genome shotgun sequence of Phytohabitans rumicis NBRC 108638.</title>
        <authorList>
            <person name="Komaki H."/>
            <person name="Tamura T."/>
        </authorList>
    </citation>
    <scope>NUCLEOTIDE SEQUENCE [LARGE SCALE GENOMIC DNA]</scope>
    <source>
        <strain evidence="5 6">NBRC 108638</strain>
    </source>
</reference>
<dbReference type="Gene3D" id="3.40.470.10">
    <property type="entry name" value="Uracil-DNA glycosylase-like domain"/>
    <property type="match status" value="1"/>
</dbReference>
<dbReference type="EMBL" id="BLPG01000001">
    <property type="protein sequence ID" value="GFJ92934.1"/>
    <property type="molecule type" value="Genomic_DNA"/>
</dbReference>
<evidence type="ECO:0000256" key="3">
    <source>
        <dbReference type="ARBA" id="ARBA00023204"/>
    </source>
</evidence>
<dbReference type="InterPro" id="IPR036895">
    <property type="entry name" value="Uracil-DNA_glycosylase-like_sf"/>
</dbReference>
<name>A0A6V8L9E6_9ACTN</name>
<dbReference type="InterPro" id="IPR015637">
    <property type="entry name" value="MUG/TDG"/>
</dbReference>
<evidence type="ECO:0000313" key="6">
    <source>
        <dbReference type="Proteomes" id="UP000482960"/>
    </source>
</evidence>
<keyword evidence="3" id="KW-0234">DNA repair</keyword>
<proteinExistence type="predicted"/>
<dbReference type="InterPro" id="IPR005122">
    <property type="entry name" value="Uracil-DNA_glycosylase-like"/>
</dbReference>
<feature type="domain" description="Uracil-DNA glycosylase-like" evidence="4">
    <location>
        <begin position="17"/>
        <end position="178"/>
    </location>
</feature>
<dbReference type="PANTHER" id="PTHR12159:SF9">
    <property type="entry name" value="G_T MISMATCH-SPECIFIC THYMINE DNA GLYCOSYLASE"/>
    <property type="match status" value="1"/>
</dbReference>
<keyword evidence="2" id="KW-0378">Hydrolase</keyword>
<keyword evidence="6" id="KW-1185">Reference proteome</keyword>
<evidence type="ECO:0000313" key="5">
    <source>
        <dbReference type="EMBL" id="GFJ92934.1"/>
    </source>
</evidence>
<sequence length="182" mass="19355">MRPSKEELASAAGRTIPDVVGPGLAVLFCGINPGLYSAATGHHFARPGNRFWPALHRSGFTPRQLAPAEQDELLAYGLGITNVAARATARADELTRDELVAGAEVLAEKVARWRPRWLAVVGVTAYRIGFGRPGATFGRQAEALGRTGLWVLPNPSGLNAHYTVDTLADAFARLRAAQVSSG</sequence>
<dbReference type="Pfam" id="PF03167">
    <property type="entry name" value="UDG"/>
    <property type="match status" value="1"/>
</dbReference>
<gene>
    <name evidence="5" type="ORF">Prum_065760</name>
</gene>
<accession>A0A6V8L9E6</accession>
<dbReference type="SMART" id="SM00986">
    <property type="entry name" value="UDG"/>
    <property type="match status" value="1"/>
</dbReference>
<evidence type="ECO:0000259" key="4">
    <source>
        <dbReference type="SMART" id="SM00986"/>
    </source>
</evidence>
<comment type="caution">
    <text evidence="5">The sequence shown here is derived from an EMBL/GenBank/DDBJ whole genome shotgun (WGS) entry which is preliminary data.</text>
</comment>